<dbReference type="Proteomes" id="UP001362999">
    <property type="component" value="Unassembled WGS sequence"/>
</dbReference>
<gene>
    <name evidence="2" type="ORF">R3P38DRAFT_2794987</name>
</gene>
<feature type="region of interest" description="Disordered" evidence="1">
    <location>
        <begin position="56"/>
        <end position="92"/>
    </location>
</feature>
<evidence type="ECO:0000313" key="2">
    <source>
        <dbReference type="EMBL" id="KAK7002500.1"/>
    </source>
</evidence>
<name>A0AAW0A898_9AGAR</name>
<protein>
    <submittedName>
        <fullName evidence="2">Uncharacterized protein</fullName>
    </submittedName>
</protein>
<feature type="compositionally biased region" description="Polar residues" evidence="1">
    <location>
        <begin position="503"/>
        <end position="512"/>
    </location>
</feature>
<dbReference type="AlphaFoldDB" id="A0AAW0A898"/>
<feature type="region of interest" description="Disordered" evidence="1">
    <location>
        <begin position="145"/>
        <end position="184"/>
    </location>
</feature>
<reference evidence="2 3" key="1">
    <citation type="journal article" date="2024" name="J Genomics">
        <title>Draft genome sequencing and assembly of Favolaschia claudopus CIRM-BRFM 2984 isolated from oak limbs.</title>
        <authorList>
            <person name="Navarro D."/>
            <person name="Drula E."/>
            <person name="Chaduli D."/>
            <person name="Cazenave R."/>
            <person name="Ahrendt S."/>
            <person name="Wang J."/>
            <person name="Lipzen A."/>
            <person name="Daum C."/>
            <person name="Barry K."/>
            <person name="Grigoriev I.V."/>
            <person name="Favel A."/>
            <person name="Rosso M.N."/>
            <person name="Martin F."/>
        </authorList>
    </citation>
    <scope>NUCLEOTIDE SEQUENCE [LARGE SCALE GENOMIC DNA]</scope>
    <source>
        <strain evidence="2 3">CIRM-BRFM 2984</strain>
    </source>
</reference>
<evidence type="ECO:0000313" key="3">
    <source>
        <dbReference type="Proteomes" id="UP001362999"/>
    </source>
</evidence>
<evidence type="ECO:0000256" key="1">
    <source>
        <dbReference type="SAM" id="MobiDB-lite"/>
    </source>
</evidence>
<feature type="region of interest" description="Disordered" evidence="1">
    <location>
        <begin position="493"/>
        <end position="520"/>
    </location>
</feature>
<accession>A0AAW0A898</accession>
<feature type="compositionally biased region" description="Basic and acidic residues" evidence="1">
    <location>
        <begin position="108"/>
        <end position="127"/>
    </location>
</feature>
<comment type="caution">
    <text evidence="2">The sequence shown here is derived from an EMBL/GenBank/DDBJ whole genome shotgun (WGS) entry which is preliminary data.</text>
</comment>
<keyword evidence="3" id="KW-1185">Reference proteome</keyword>
<dbReference type="EMBL" id="JAWWNJ010000079">
    <property type="protein sequence ID" value="KAK7002500.1"/>
    <property type="molecule type" value="Genomic_DNA"/>
</dbReference>
<organism evidence="2 3">
    <name type="scientific">Favolaschia claudopus</name>
    <dbReference type="NCBI Taxonomy" id="2862362"/>
    <lineage>
        <taxon>Eukaryota</taxon>
        <taxon>Fungi</taxon>
        <taxon>Dikarya</taxon>
        <taxon>Basidiomycota</taxon>
        <taxon>Agaricomycotina</taxon>
        <taxon>Agaricomycetes</taxon>
        <taxon>Agaricomycetidae</taxon>
        <taxon>Agaricales</taxon>
        <taxon>Marasmiineae</taxon>
        <taxon>Mycenaceae</taxon>
        <taxon>Favolaschia</taxon>
    </lineage>
</organism>
<feature type="region of interest" description="Disordered" evidence="1">
    <location>
        <begin position="105"/>
        <end position="127"/>
    </location>
</feature>
<sequence>MVDSHRFGPCRSPDCAFKGSCGTFFPGAAQDASASSLGLQCICGCPGVQHLVPATSPPAASAAPESLQGPTATSSSNAAPPPRSTHADSRLCRIPPPFSSFAEALNSRAERKEQSATSRKSEQDARLGDHLSHVYQSSFIPSTKATAAGWARGPAEPPKKRKASSSVSADAPPSKKHSSSAHSTKMNSYTLVLSENASLVEDEGYFMPNQPKMQSLYRAGNIQPIEIPANTTPAGLDAAVVAAFANHSDLISGRINFHKWRSLSKVSVSSGAHSLLKAHREAGQVTVQDFEWSAETHRQAKNFKRCVYIALPRWAPTIALDIDVPFASDSSSAGGMEDQPSDLPDREPTPDFVHPENPCGHCGRGSCTSDLFGLPDARAAPKLTSDCPRAHSFSYGHAKKYSANTPSTNVPVFCTLCLPVPPRKSPKVFWKYSMFAHIRSEHPRYWDDLLHTPVNLPEQLALDLAISREELMALGVGGNNSAAPAAATLALAPRRGRKRPLEDSTNIQSNTARVVPRRKT</sequence>
<proteinExistence type="predicted"/>
<feature type="compositionally biased region" description="Polar residues" evidence="1">
    <location>
        <begin position="68"/>
        <end position="78"/>
    </location>
</feature>